<evidence type="ECO:0000313" key="3">
    <source>
        <dbReference type="Proteomes" id="UP001374584"/>
    </source>
</evidence>
<sequence length="137" mass="14924">MRLGKLLWWGYFIAVDGCKAEPNQGTTQDKVLLVQAACILDFYMFEKEIGAQIPNLEKHECVVYILRKFIRWQLTKKETGCGAWGLGGDSDRTTLAISLCCQWRSSPLLSPSGNISGDVELPLLDFPAAGNGSGAGG</sequence>
<feature type="signal peptide" evidence="1">
    <location>
        <begin position="1"/>
        <end position="20"/>
    </location>
</feature>
<proteinExistence type="predicted"/>
<dbReference type="Proteomes" id="UP001374584">
    <property type="component" value="Unassembled WGS sequence"/>
</dbReference>
<keyword evidence="3" id="KW-1185">Reference proteome</keyword>
<accession>A0AAN9P3P0</accession>
<gene>
    <name evidence="2" type="ORF">VNO80_00155</name>
</gene>
<dbReference type="EMBL" id="JAYMYR010000001">
    <property type="protein sequence ID" value="KAK7381609.1"/>
    <property type="molecule type" value="Genomic_DNA"/>
</dbReference>
<dbReference type="AlphaFoldDB" id="A0AAN9P3P0"/>
<evidence type="ECO:0000256" key="1">
    <source>
        <dbReference type="SAM" id="SignalP"/>
    </source>
</evidence>
<feature type="chain" id="PRO_5042817091" evidence="1">
    <location>
        <begin position="21"/>
        <end position="137"/>
    </location>
</feature>
<keyword evidence="1" id="KW-0732">Signal</keyword>
<name>A0AAN9P3P0_PHACN</name>
<reference evidence="2 3" key="1">
    <citation type="submission" date="2024-01" db="EMBL/GenBank/DDBJ databases">
        <title>The genomes of 5 underutilized Papilionoideae crops provide insights into root nodulation and disease resistanc.</title>
        <authorList>
            <person name="Jiang F."/>
        </authorList>
    </citation>
    <scope>NUCLEOTIDE SEQUENCE [LARGE SCALE GENOMIC DNA]</scope>
    <source>
        <strain evidence="2">JINMINGXINNONG_FW02</strain>
        <tissue evidence="2">Leaves</tissue>
    </source>
</reference>
<comment type="caution">
    <text evidence="2">The sequence shown here is derived from an EMBL/GenBank/DDBJ whole genome shotgun (WGS) entry which is preliminary data.</text>
</comment>
<evidence type="ECO:0000313" key="2">
    <source>
        <dbReference type="EMBL" id="KAK7381609.1"/>
    </source>
</evidence>
<protein>
    <submittedName>
        <fullName evidence="2">Uncharacterized protein</fullName>
    </submittedName>
</protein>
<organism evidence="2 3">
    <name type="scientific">Phaseolus coccineus</name>
    <name type="common">Scarlet runner bean</name>
    <name type="synonym">Phaseolus multiflorus</name>
    <dbReference type="NCBI Taxonomy" id="3886"/>
    <lineage>
        <taxon>Eukaryota</taxon>
        <taxon>Viridiplantae</taxon>
        <taxon>Streptophyta</taxon>
        <taxon>Embryophyta</taxon>
        <taxon>Tracheophyta</taxon>
        <taxon>Spermatophyta</taxon>
        <taxon>Magnoliopsida</taxon>
        <taxon>eudicotyledons</taxon>
        <taxon>Gunneridae</taxon>
        <taxon>Pentapetalae</taxon>
        <taxon>rosids</taxon>
        <taxon>fabids</taxon>
        <taxon>Fabales</taxon>
        <taxon>Fabaceae</taxon>
        <taxon>Papilionoideae</taxon>
        <taxon>50 kb inversion clade</taxon>
        <taxon>NPAAA clade</taxon>
        <taxon>indigoferoid/millettioid clade</taxon>
        <taxon>Phaseoleae</taxon>
        <taxon>Phaseolus</taxon>
    </lineage>
</organism>